<keyword evidence="5 6" id="KW-0472">Membrane</keyword>
<dbReference type="InterPro" id="IPR051584">
    <property type="entry name" value="GPCR-associated_LMBR1"/>
</dbReference>
<feature type="transmembrane region" description="Helical" evidence="6">
    <location>
        <begin position="123"/>
        <end position="145"/>
    </location>
</feature>
<comment type="similarity">
    <text evidence="2">Belongs to the LIMR family.</text>
</comment>
<dbReference type="WBParaSite" id="SSLN_0001252901-mRNA-1">
    <property type="protein sequence ID" value="SSLN_0001252901-mRNA-1"/>
    <property type="gene ID" value="SSLN_0001252901"/>
</dbReference>
<evidence type="ECO:0000256" key="3">
    <source>
        <dbReference type="ARBA" id="ARBA00022692"/>
    </source>
</evidence>
<evidence type="ECO:0000256" key="5">
    <source>
        <dbReference type="ARBA" id="ARBA00023136"/>
    </source>
</evidence>
<dbReference type="OrthoDB" id="203099at2759"/>
<evidence type="ECO:0000256" key="4">
    <source>
        <dbReference type="ARBA" id="ARBA00022989"/>
    </source>
</evidence>
<dbReference type="AlphaFoldDB" id="A0A183T6I0"/>
<feature type="transmembrane region" description="Helical" evidence="6">
    <location>
        <begin position="5"/>
        <end position="22"/>
    </location>
</feature>
<dbReference type="PANTHER" id="PTHR21355:SF0">
    <property type="entry name" value="G-PROTEIN COUPLED RECEPTOR-ASSOCIATED PROTEIN LMBRD2"/>
    <property type="match status" value="1"/>
</dbReference>
<proteinExistence type="inferred from homology"/>
<keyword evidence="4 6" id="KW-1133">Transmembrane helix</keyword>
<dbReference type="Proteomes" id="UP000275846">
    <property type="component" value="Unassembled WGS sequence"/>
</dbReference>
<organism evidence="9">
    <name type="scientific">Schistocephalus solidus</name>
    <name type="common">Tapeworm</name>
    <dbReference type="NCBI Taxonomy" id="70667"/>
    <lineage>
        <taxon>Eukaryota</taxon>
        <taxon>Metazoa</taxon>
        <taxon>Spiralia</taxon>
        <taxon>Lophotrochozoa</taxon>
        <taxon>Platyhelminthes</taxon>
        <taxon>Cestoda</taxon>
        <taxon>Eucestoda</taxon>
        <taxon>Diphyllobothriidea</taxon>
        <taxon>Diphyllobothriidae</taxon>
        <taxon>Schistocephalus</taxon>
    </lineage>
</organism>
<dbReference type="InterPro" id="IPR006876">
    <property type="entry name" value="LMBR1-like_membr_prot"/>
</dbReference>
<accession>A0A183T6I0</accession>
<feature type="transmembrane region" description="Helical" evidence="6">
    <location>
        <begin position="151"/>
        <end position="174"/>
    </location>
</feature>
<protein>
    <submittedName>
        <fullName evidence="9">LMBR1 domain-containing protein 2</fullName>
    </submittedName>
</protein>
<reference evidence="7 8" key="2">
    <citation type="submission" date="2018-11" db="EMBL/GenBank/DDBJ databases">
        <authorList>
            <consortium name="Pathogen Informatics"/>
        </authorList>
    </citation>
    <scope>NUCLEOTIDE SEQUENCE [LARGE SCALE GENOMIC DNA]</scope>
    <source>
        <strain evidence="7 8">NST_G2</strain>
    </source>
</reference>
<name>A0A183T6I0_SCHSO</name>
<dbReference type="EMBL" id="UYSU01037012">
    <property type="protein sequence ID" value="VDL98463.1"/>
    <property type="molecule type" value="Genomic_DNA"/>
</dbReference>
<dbReference type="Pfam" id="PF04791">
    <property type="entry name" value="LMBR1"/>
    <property type="match status" value="1"/>
</dbReference>
<evidence type="ECO:0000313" key="9">
    <source>
        <dbReference type="WBParaSite" id="SSLN_0001252901-mRNA-1"/>
    </source>
</evidence>
<evidence type="ECO:0000256" key="6">
    <source>
        <dbReference type="SAM" id="Phobius"/>
    </source>
</evidence>
<evidence type="ECO:0000313" key="8">
    <source>
        <dbReference type="Proteomes" id="UP000275846"/>
    </source>
</evidence>
<dbReference type="GO" id="GO:0016020">
    <property type="term" value="C:membrane"/>
    <property type="evidence" value="ECO:0007669"/>
    <property type="project" value="UniProtKB-SubCell"/>
</dbReference>
<gene>
    <name evidence="7" type="ORF">SSLN_LOCUS12078</name>
</gene>
<evidence type="ECO:0000256" key="1">
    <source>
        <dbReference type="ARBA" id="ARBA00004141"/>
    </source>
</evidence>
<keyword evidence="3 6" id="KW-0812">Transmembrane</keyword>
<keyword evidence="8" id="KW-1185">Reference proteome</keyword>
<feature type="transmembrane region" description="Helical" evidence="6">
    <location>
        <begin position="42"/>
        <end position="63"/>
    </location>
</feature>
<sequence>MANALFTIELCAFAIITLYLSYYFGRWRKQPVFVTVVHTLGWYIPLLLVGVLPVDIASTFFAYSNRTKILQNSSATFRQPVVFTDLLFSRYYGRFLLPIMNSYSYSGEFTIMRKVRSAVIDNAIYYGSFCIIFVCILGAVSSNILAVSLKVLLITTSNTWGLFLTIIFLGYGLVEVPRSAWRAGSPTTRLRLAYFQLSKRYLEYVEDEEDLRHLLQVSTYFYWRRVREMDMAVLVEHPLRPNLNIIIKKVSSTLHDHLPVSFTLYAAYHFYRNLPFLSFTG</sequence>
<evidence type="ECO:0000313" key="7">
    <source>
        <dbReference type="EMBL" id="VDL98463.1"/>
    </source>
</evidence>
<evidence type="ECO:0000256" key="2">
    <source>
        <dbReference type="ARBA" id="ARBA00010487"/>
    </source>
</evidence>
<reference evidence="9" key="1">
    <citation type="submission" date="2016-06" db="UniProtKB">
        <authorList>
            <consortium name="WormBaseParasite"/>
        </authorList>
    </citation>
    <scope>IDENTIFICATION</scope>
</reference>
<comment type="subcellular location">
    <subcellularLocation>
        <location evidence="1">Membrane</location>
        <topology evidence="1">Multi-pass membrane protein</topology>
    </subcellularLocation>
</comment>
<dbReference type="PANTHER" id="PTHR21355">
    <property type="entry name" value="G-PROTEIN COUPLED RECEPTOR-ASSOCIATED PROTEIN LMBRD2"/>
    <property type="match status" value="1"/>
</dbReference>